<gene>
    <name evidence="9" type="ORF">F444_10861</name>
</gene>
<evidence type="ECO:0000256" key="4">
    <source>
        <dbReference type="ARBA" id="ARBA00022978"/>
    </source>
</evidence>
<dbReference type="Proteomes" id="UP000028582">
    <property type="component" value="Unassembled WGS sequence"/>
</dbReference>
<dbReference type="SUPFAM" id="SSF48647">
    <property type="entry name" value="Fungal elicitin"/>
    <property type="match status" value="1"/>
</dbReference>
<keyword evidence="3 6" id="KW-0964">Secreted</keyword>
<accession>A0A081A2Q9</accession>
<evidence type="ECO:0000256" key="1">
    <source>
        <dbReference type="ARBA" id="ARBA00004613"/>
    </source>
</evidence>
<comment type="caution">
    <text evidence="9">The sequence shown here is derived from an EMBL/GenBank/DDBJ whole genome shotgun (WGS) entry which is preliminary data.</text>
</comment>
<dbReference type="GO" id="GO:0005576">
    <property type="term" value="C:extracellular region"/>
    <property type="evidence" value="ECO:0007669"/>
    <property type="project" value="UniProtKB-SubCell"/>
</dbReference>
<organism evidence="9 10">
    <name type="scientific">Phytophthora nicotianae P1976</name>
    <dbReference type="NCBI Taxonomy" id="1317066"/>
    <lineage>
        <taxon>Eukaryota</taxon>
        <taxon>Sar</taxon>
        <taxon>Stramenopiles</taxon>
        <taxon>Oomycota</taxon>
        <taxon>Peronosporomycetes</taxon>
        <taxon>Peronosporales</taxon>
        <taxon>Peronosporaceae</taxon>
        <taxon>Phytophthora</taxon>
    </lineage>
</organism>
<dbReference type="EMBL" id="ANJA01001950">
    <property type="protein sequence ID" value="ETO73170.1"/>
    <property type="molecule type" value="Genomic_DNA"/>
</dbReference>
<evidence type="ECO:0000256" key="3">
    <source>
        <dbReference type="ARBA" id="ARBA00022525"/>
    </source>
</evidence>
<evidence type="ECO:0000313" key="9">
    <source>
        <dbReference type="EMBL" id="ETO73170.1"/>
    </source>
</evidence>
<evidence type="ECO:0000256" key="5">
    <source>
        <dbReference type="ARBA" id="ARBA00023157"/>
    </source>
</evidence>
<sequence length="194" mass="19957">MAKFSFTAFTLLVASAAVASAHEGHEHSSGATHEGHEHSSSSGSATAGTVGSECSADVSEAFIATIDNSTYFDTCAEGTTFSISSVFDVLNFTDSEFLTFCNSSTCLEPVHELMGSVDCLITYQGTQRDLADEVSKLHDQCHEVLDAANLDMDMDGHAQSSGSTASASGSSDASSVTMTVGSVVSAAILAAFLA</sequence>
<dbReference type="InterPro" id="IPR002200">
    <property type="entry name" value="Elicitin"/>
</dbReference>
<dbReference type="InterPro" id="IPR036470">
    <property type="entry name" value="Elicitin_sf"/>
</dbReference>
<name>A0A081A2Q9_PHYNI</name>
<dbReference type="GO" id="GO:0052040">
    <property type="term" value="P:symbiont-mediated perturbation of host programmed cell death"/>
    <property type="evidence" value="ECO:0007669"/>
    <property type="project" value="UniProtKB-UniRule"/>
</dbReference>
<comment type="similarity">
    <text evidence="2 6">Belongs to the elicitin family.</text>
</comment>
<feature type="chain" id="PRO_5001753712" description="Elicitin" evidence="8">
    <location>
        <begin position="22"/>
        <end position="194"/>
    </location>
</feature>
<evidence type="ECO:0000256" key="2">
    <source>
        <dbReference type="ARBA" id="ARBA00009544"/>
    </source>
</evidence>
<keyword evidence="8" id="KW-0732">Signal</keyword>
<evidence type="ECO:0000313" key="10">
    <source>
        <dbReference type="Proteomes" id="UP000028582"/>
    </source>
</evidence>
<feature type="region of interest" description="Disordered" evidence="7">
    <location>
        <begin position="23"/>
        <end position="48"/>
    </location>
</feature>
<proteinExistence type="inferred from homology"/>
<keyword evidence="4 6" id="KW-0928">Hypersensitive response elicitation</keyword>
<evidence type="ECO:0000256" key="8">
    <source>
        <dbReference type="SAM" id="SignalP"/>
    </source>
</evidence>
<keyword evidence="5 6" id="KW-1015">Disulfide bond</keyword>
<protein>
    <recommendedName>
        <fullName evidence="6">Elicitin</fullName>
    </recommendedName>
</protein>
<comment type="subcellular location">
    <subcellularLocation>
        <location evidence="1 6">Secreted</location>
    </subcellularLocation>
</comment>
<feature type="signal peptide" evidence="8">
    <location>
        <begin position="1"/>
        <end position="21"/>
    </location>
</feature>
<evidence type="ECO:0000256" key="6">
    <source>
        <dbReference type="RuleBase" id="RU368111"/>
    </source>
</evidence>
<evidence type="ECO:0000256" key="7">
    <source>
        <dbReference type="SAM" id="MobiDB-lite"/>
    </source>
</evidence>
<comment type="function">
    <text evidence="6">Induces local and distal defense responses (incompatible hypersensitive reaction) in plants from the solanaceae and cruciferae families. Elicits leaf necrosis and causes the accumulation of pathogenesis-related proteins. Might interact with the lipidic molecules of the plasma membrane.</text>
</comment>
<reference evidence="9 10" key="1">
    <citation type="submission" date="2013-11" db="EMBL/GenBank/DDBJ databases">
        <title>The Genome Sequence of Phytophthora parasitica P1976.</title>
        <authorList>
            <consortium name="The Broad Institute Genomics Platform"/>
            <person name="Russ C."/>
            <person name="Tyler B."/>
            <person name="Panabieres F."/>
            <person name="Shan W."/>
            <person name="Tripathy S."/>
            <person name="Grunwald N."/>
            <person name="Machado M."/>
            <person name="Johnson C.S."/>
            <person name="Walker B."/>
            <person name="Young S."/>
            <person name="Zeng Q."/>
            <person name="Gargeya S."/>
            <person name="Fitzgerald M."/>
            <person name="Haas B."/>
            <person name="Abouelleil A."/>
            <person name="Allen A.W."/>
            <person name="Alvarado L."/>
            <person name="Arachchi H.M."/>
            <person name="Berlin A.M."/>
            <person name="Chapman S.B."/>
            <person name="Gainer-Dewar J."/>
            <person name="Goldberg J."/>
            <person name="Griggs A."/>
            <person name="Gujja S."/>
            <person name="Hansen M."/>
            <person name="Howarth C."/>
            <person name="Imamovic A."/>
            <person name="Ireland A."/>
            <person name="Larimer J."/>
            <person name="McCowan C."/>
            <person name="Murphy C."/>
            <person name="Pearson M."/>
            <person name="Poon T.W."/>
            <person name="Priest M."/>
            <person name="Roberts A."/>
            <person name="Saif S."/>
            <person name="Shea T."/>
            <person name="Sisk P."/>
            <person name="Sykes S."/>
            <person name="Wortman J."/>
            <person name="Nusbaum C."/>
            <person name="Birren B."/>
        </authorList>
    </citation>
    <scope>NUCLEOTIDE SEQUENCE [LARGE SCALE GENOMIC DNA]</scope>
    <source>
        <strain evidence="9 10">P1976</strain>
    </source>
</reference>
<dbReference type="Pfam" id="PF00964">
    <property type="entry name" value="Elicitin"/>
    <property type="match status" value="1"/>
</dbReference>
<dbReference type="SMART" id="SM01187">
    <property type="entry name" value="Elicitin"/>
    <property type="match status" value="1"/>
</dbReference>
<feature type="compositionally biased region" description="Basic and acidic residues" evidence="7">
    <location>
        <begin position="23"/>
        <end position="39"/>
    </location>
</feature>
<dbReference type="AlphaFoldDB" id="A0A081A2Q9"/>
<dbReference type="OrthoDB" id="127966at2759"/>